<evidence type="ECO:0000313" key="2">
    <source>
        <dbReference type="Proteomes" id="UP000503320"/>
    </source>
</evidence>
<dbReference type="Proteomes" id="UP000503320">
    <property type="component" value="Chromosome"/>
</dbReference>
<dbReference type="AlphaFoldDB" id="A0A6M3HSC9"/>
<organism evidence="1 2">
    <name type="scientific">Allofrancisella frigidaquae</name>
    <dbReference type="NCBI Taxonomy" id="1085644"/>
    <lineage>
        <taxon>Bacteria</taxon>
        <taxon>Pseudomonadati</taxon>
        <taxon>Pseudomonadota</taxon>
        <taxon>Gammaproteobacteria</taxon>
        <taxon>Thiotrichales</taxon>
        <taxon>Francisellaceae</taxon>
        <taxon>Allofrancisella</taxon>
    </lineage>
</organism>
<gene>
    <name evidence="1" type="ORF">E3E15_01740</name>
</gene>
<dbReference type="KEGG" id="afri:E3E15_01740"/>
<dbReference type="EMBL" id="CP038017">
    <property type="protein sequence ID" value="QIV94144.1"/>
    <property type="molecule type" value="Genomic_DNA"/>
</dbReference>
<sequence>MKPTECVKYDRSGLDINSYFGCAESEMFIKNESPLLLIEKGGLEVKSGSLKVTIEDIAGIYNREKDDGSTKAIAGAILGLRARRNPGEVYDLNICLSSKTKIEKKQGSSDSLTITIKSGKLNKEQITLENNNGTVWASVFDVKTDFEIIVSADDYYVESASHPGLQILRINYGRIKGVTQLSIPATNEENSVQVIEMGDPTVSR</sequence>
<dbReference type="RefSeq" id="WP_035721301.1">
    <property type="nucleotide sequence ID" value="NZ_CP038017.1"/>
</dbReference>
<keyword evidence="2" id="KW-1185">Reference proteome</keyword>
<proteinExistence type="predicted"/>
<accession>A0A6M3HSC9</accession>
<name>A0A6M3HSC9_9GAMM</name>
<protein>
    <submittedName>
        <fullName evidence="1">Uncharacterized protein</fullName>
    </submittedName>
</protein>
<evidence type="ECO:0000313" key="1">
    <source>
        <dbReference type="EMBL" id="QIV94144.1"/>
    </source>
</evidence>
<reference evidence="1 2" key="1">
    <citation type="submission" date="2019-03" db="EMBL/GenBank/DDBJ databases">
        <title>Complete Genome Sequence of Allofrancisella frigidaquae Strain SYSU 10HL1970 Isolated from Water-Cooling Systems in China.</title>
        <authorList>
            <person name="Ohrman C."/>
            <person name="Uneklint I."/>
            <person name="Sjodin A."/>
        </authorList>
    </citation>
    <scope>NUCLEOTIDE SEQUENCE [LARGE SCALE GENOMIC DNA]</scope>
    <source>
        <strain evidence="1 2">SYSU 10HL1970</strain>
    </source>
</reference>